<evidence type="ECO:0000313" key="3">
    <source>
        <dbReference type="Proteomes" id="UP000023152"/>
    </source>
</evidence>
<dbReference type="AlphaFoldDB" id="X6LFV7"/>
<evidence type="ECO:0000313" key="2">
    <source>
        <dbReference type="EMBL" id="ETO00256.1"/>
    </source>
</evidence>
<reference evidence="2 3" key="1">
    <citation type="journal article" date="2013" name="Curr. Biol.">
        <title>The Genome of the Foraminiferan Reticulomyxa filosa.</title>
        <authorList>
            <person name="Glockner G."/>
            <person name="Hulsmann N."/>
            <person name="Schleicher M."/>
            <person name="Noegel A.A."/>
            <person name="Eichinger L."/>
            <person name="Gallinger C."/>
            <person name="Pawlowski J."/>
            <person name="Sierra R."/>
            <person name="Euteneuer U."/>
            <person name="Pillet L."/>
            <person name="Moustafa A."/>
            <person name="Platzer M."/>
            <person name="Groth M."/>
            <person name="Szafranski K."/>
            <person name="Schliwa M."/>
        </authorList>
    </citation>
    <scope>NUCLEOTIDE SEQUENCE [LARGE SCALE GENOMIC DNA]</scope>
</reference>
<organism evidence="2 3">
    <name type="scientific">Reticulomyxa filosa</name>
    <dbReference type="NCBI Taxonomy" id="46433"/>
    <lineage>
        <taxon>Eukaryota</taxon>
        <taxon>Sar</taxon>
        <taxon>Rhizaria</taxon>
        <taxon>Retaria</taxon>
        <taxon>Foraminifera</taxon>
        <taxon>Monothalamids</taxon>
        <taxon>Reticulomyxidae</taxon>
        <taxon>Reticulomyxa</taxon>
    </lineage>
</organism>
<feature type="compositionally biased region" description="Basic and acidic residues" evidence="1">
    <location>
        <begin position="131"/>
        <end position="144"/>
    </location>
</feature>
<evidence type="ECO:0000256" key="1">
    <source>
        <dbReference type="SAM" id="MobiDB-lite"/>
    </source>
</evidence>
<feature type="non-terminal residue" evidence="2">
    <location>
        <position position="151"/>
    </location>
</feature>
<comment type="caution">
    <text evidence="2">The sequence shown here is derived from an EMBL/GenBank/DDBJ whole genome shotgun (WGS) entry which is preliminary data.</text>
</comment>
<dbReference type="EMBL" id="ASPP01041543">
    <property type="protein sequence ID" value="ETO00256.1"/>
    <property type="molecule type" value="Genomic_DNA"/>
</dbReference>
<gene>
    <name evidence="2" type="ORF">RFI_37191</name>
</gene>
<feature type="non-terminal residue" evidence="2">
    <location>
        <position position="1"/>
    </location>
</feature>
<feature type="region of interest" description="Disordered" evidence="1">
    <location>
        <begin position="131"/>
        <end position="151"/>
    </location>
</feature>
<name>X6LFV7_RETFI</name>
<dbReference type="Proteomes" id="UP000023152">
    <property type="component" value="Unassembled WGS sequence"/>
</dbReference>
<proteinExistence type="predicted"/>
<keyword evidence="3" id="KW-1185">Reference proteome</keyword>
<sequence>AMQYKVRFEKNVTRWDKFFFETEKEQFERERQQFKIELADFETQKNMVEMQKIEIESLKSRLEHRSMRLTMLETSGEDVFTVDFCFCVYVLTSCDSKRYKEHLENEQKWKERFAQLELTVERLRADKAELQSQVSKKELEKEGASKNTFQQ</sequence>
<protein>
    <submittedName>
        <fullName evidence="2">Trichohyalin</fullName>
    </submittedName>
</protein>
<accession>X6LFV7</accession>